<accession>A0ACC3TB81</accession>
<protein>
    <submittedName>
        <fullName evidence="1">Uncharacterized protein</fullName>
    </submittedName>
</protein>
<comment type="caution">
    <text evidence="1">The sequence shown here is derived from an EMBL/GenBank/DDBJ whole genome shotgun (WGS) entry which is preliminary data.</text>
</comment>
<evidence type="ECO:0000313" key="2">
    <source>
        <dbReference type="Proteomes" id="UP001433508"/>
    </source>
</evidence>
<feature type="non-terminal residue" evidence="1">
    <location>
        <position position="1"/>
    </location>
</feature>
<dbReference type="Proteomes" id="UP001433508">
    <property type="component" value="Unassembled WGS sequence"/>
</dbReference>
<proteinExistence type="predicted"/>
<organism evidence="1 2">
    <name type="scientific">Lipomyces kononenkoae</name>
    <name type="common">Yeast</name>
    <dbReference type="NCBI Taxonomy" id="34357"/>
    <lineage>
        <taxon>Eukaryota</taxon>
        <taxon>Fungi</taxon>
        <taxon>Dikarya</taxon>
        <taxon>Ascomycota</taxon>
        <taxon>Saccharomycotina</taxon>
        <taxon>Lipomycetes</taxon>
        <taxon>Lipomycetales</taxon>
        <taxon>Lipomycetaceae</taxon>
        <taxon>Lipomyces</taxon>
    </lineage>
</organism>
<sequence length="73" mass="8463">TNLFRARVRDRDRKCVAFIGAPRNNWRGFEPCSCSANFERRLFREGGICLVITNRRRGSRETVINSCQNGLLM</sequence>
<name>A0ACC3TB81_LIPKO</name>
<feature type="non-terminal residue" evidence="1">
    <location>
        <position position="73"/>
    </location>
</feature>
<reference evidence="2" key="1">
    <citation type="journal article" date="2024" name="Front. Bioeng. Biotechnol.">
        <title>Genome-scale model development and genomic sequencing of the oleaginous clade Lipomyces.</title>
        <authorList>
            <person name="Czajka J.J."/>
            <person name="Han Y."/>
            <person name="Kim J."/>
            <person name="Mondo S.J."/>
            <person name="Hofstad B.A."/>
            <person name="Robles A."/>
            <person name="Haridas S."/>
            <person name="Riley R."/>
            <person name="LaButti K."/>
            <person name="Pangilinan J."/>
            <person name="Andreopoulos W."/>
            <person name="Lipzen A."/>
            <person name="Yan J."/>
            <person name="Wang M."/>
            <person name="Ng V."/>
            <person name="Grigoriev I.V."/>
            <person name="Spatafora J.W."/>
            <person name="Magnuson J.K."/>
            <person name="Baker S.E."/>
            <person name="Pomraning K.R."/>
        </authorList>
    </citation>
    <scope>NUCLEOTIDE SEQUENCE [LARGE SCALE GENOMIC DNA]</scope>
    <source>
        <strain evidence="2">CBS 7786</strain>
    </source>
</reference>
<dbReference type="EMBL" id="MU971335">
    <property type="protein sequence ID" value="KAK9241204.1"/>
    <property type="molecule type" value="Genomic_DNA"/>
</dbReference>
<evidence type="ECO:0000313" key="1">
    <source>
        <dbReference type="EMBL" id="KAK9241204.1"/>
    </source>
</evidence>
<gene>
    <name evidence="1" type="ORF">V1525DRAFT_320402</name>
</gene>
<keyword evidence="2" id="KW-1185">Reference proteome</keyword>